<dbReference type="PANTHER" id="PTHR43566:SF2">
    <property type="entry name" value="DUF4143 DOMAIN-CONTAINING PROTEIN"/>
    <property type="match status" value="1"/>
</dbReference>
<dbReference type="GO" id="GO:0005524">
    <property type="term" value="F:ATP binding"/>
    <property type="evidence" value="ECO:0007669"/>
    <property type="project" value="UniProtKB-KW"/>
</dbReference>
<gene>
    <name evidence="3" type="ORF">GCM10023225_01670</name>
</gene>
<dbReference type="InterPro" id="IPR025420">
    <property type="entry name" value="DUF4143"/>
</dbReference>
<evidence type="ECO:0000259" key="1">
    <source>
        <dbReference type="Pfam" id="PF13173"/>
    </source>
</evidence>
<feature type="domain" description="AAA" evidence="1">
    <location>
        <begin position="26"/>
        <end position="140"/>
    </location>
</feature>
<dbReference type="InterPro" id="IPR041682">
    <property type="entry name" value="AAA_14"/>
</dbReference>
<accession>A0ABP9H5W4</accession>
<dbReference type="InterPro" id="IPR027417">
    <property type="entry name" value="P-loop_NTPase"/>
</dbReference>
<dbReference type="Pfam" id="PF13173">
    <property type="entry name" value="AAA_14"/>
    <property type="match status" value="1"/>
</dbReference>
<reference evidence="4" key="1">
    <citation type="journal article" date="2019" name="Int. J. Syst. Evol. Microbiol.">
        <title>The Global Catalogue of Microorganisms (GCM) 10K type strain sequencing project: providing services to taxonomists for standard genome sequencing and annotation.</title>
        <authorList>
            <consortium name="The Broad Institute Genomics Platform"/>
            <consortium name="The Broad Institute Genome Sequencing Center for Infectious Disease"/>
            <person name="Wu L."/>
            <person name="Ma J."/>
        </authorList>
    </citation>
    <scope>NUCLEOTIDE SEQUENCE [LARGE SCALE GENOMIC DNA]</scope>
    <source>
        <strain evidence="4">JCM 18126</strain>
    </source>
</reference>
<evidence type="ECO:0000313" key="4">
    <source>
        <dbReference type="Proteomes" id="UP001501195"/>
    </source>
</evidence>
<dbReference type="Pfam" id="PF13635">
    <property type="entry name" value="DUF4143"/>
    <property type="match status" value="1"/>
</dbReference>
<proteinExistence type="predicted"/>
<dbReference type="Proteomes" id="UP001501195">
    <property type="component" value="Unassembled WGS sequence"/>
</dbReference>
<keyword evidence="4" id="KW-1185">Reference proteome</keyword>
<organism evidence="3 4">
    <name type="scientific">Kineococcus glutinatus</name>
    <dbReference type="NCBI Taxonomy" id="1070872"/>
    <lineage>
        <taxon>Bacteria</taxon>
        <taxon>Bacillati</taxon>
        <taxon>Actinomycetota</taxon>
        <taxon>Actinomycetes</taxon>
        <taxon>Kineosporiales</taxon>
        <taxon>Kineosporiaceae</taxon>
        <taxon>Kineococcus</taxon>
    </lineage>
</organism>
<keyword evidence="3" id="KW-0067">ATP-binding</keyword>
<comment type="caution">
    <text evidence="3">The sequence shown here is derived from an EMBL/GenBank/DDBJ whole genome shotgun (WGS) entry which is preliminary data.</text>
</comment>
<dbReference type="RefSeq" id="WP_345710399.1">
    <property type="nucleotide sequence ID" value="NZ_BAABIL010000010.1"/>
</dbReference>
<name>A0ABP9H5W4_9ACTN</name>
<keyword evidence="3" id="KW-0547">Nucleotide-binding</keyword>
<evidence type="ECO:0000313" key="3">
    <source>
        <dbReference type="EMBL" id="GAA4961736.1"/>
    </source>
</evidence>
<evidence type="ECO:0000259" key="2">
    <source>
        <dbReference type="Pfam" id="PF13635"/>
    </source>
</evidence>
<protein>
    <submittedName>
        <fullName evidence="3">ATP-binding protein</fullName>
    </submittedName>
</protein>
<feature type="domain" description="DUF4143" evidence="2">
    <location>
        <begin position="206"/>
        <end position="370"/>
    </location>
</feature>
<sequence>MPAALASHVDRRALAVARARVDEELVILLEGPRSVGKSTMLRDLAASLGAEVLDLDDLATRDAVTRDPALFMAGPSPVCVDEYQKAPLVLDAIKAELNRSGRPGRFVLAGSTRFDALPEAAQSLTGRLHRLTVRPLSQCELDGGGHSPVAQLFEDPAGAVGSAPSTTPREEYVERVVAGGFPMALARRTPAARARWFDDYVRLTLERDVRELSKVRQAAALPRLLERLAGQTGQVLTTASAAADVGLDERTADGYLRLLEAVFLVHRLPAWARTTTSRARQRPKLHVVDSGVAARLLRLGPDKLAARTPAALQQFGHLLETFVVQELLTQASWTDDLTGAGHWRTKDGDEVDLVLERDDGAVIAFEVKAGSRVPGDELKGLRKLRDAVGEPFLAGIALYLGQRSYTYEDRLHVLPVDRLWRG</sequence>
<dbReference type="EMBL" id="BAABIL010000010">
    <property type="protein sequence ID" value="GAA4961736.1"/>
    <property type="molecule type" value="Genomic_DNA"/>
</dbReference>
<dbReference type="SUPFAM" id="SSF52540">
    <property type="entry name" value="P-loop containing nucleoside triphosphate hydrolases"/>
    <property type="match status" value="2"/>
</dbReference>
<dbReference type="Gene3D" id="3.40.50.300">
    <property type="entry name" value="P-loop containing nucleotide triphosphate hydrolases"/>
    <property type="match status" value="1"/>
</dbReference>
<dbReference type="PANTHER" id="PTHR43566">
    <property type="entry name" value="CONSERVED PROTEIN"/>
    <property type="match status" value="1"/>
</dbReference>